<dbReference type="Ensembl" id="ENSRFET00010008239.1">
    <property type="protein sequence ID" value="ENSRFEP00010007528.1"/>
    <property type="gene ID" value="ENSRFEG00010005088.1"/>
</dbReference>
<evidence type="ECO:0000313" key="2">
    <source>
        <dbReference type="Proteomes" id="UP000472240"/>
    </source>
</evidence>
<evidence type="ECO:0000313" key="1">
    <source>
        <dbReference type="Ensembl" id="ENSRFEP00010007528.1"/>
    </source>
</evidence>
<proteinExistence type="predicted"/>
<reference evidence="2" key="3">
    <citation type="submission" date="2018-12" db="EMBL/GenBank/DDBJ databases">
        <title>G10K-VGP greater horseshoe bat female genome, primary haplotype.</title>
        <authorList>
            <person name="Teeling E."/>
            <person name="Myers G."/>
            <person name="Vernes S."/>
            <person name="Pippel M."/>
            <person name="Winkler S."/>
            <person name="Fedrigo O."/>
            <person name="Rhie A."/>
            <person name="Koren S."/>
            <person name="Phillippy A."/>
            <person name="Lewin H."/>
            <person name="Damas J."/>
            <person name="Howe K."/>
            <person name="Mountcastle J."/>
            <person name="Jarvis E.D."/>
        </authorList>
    </citation>
    <scope>NUCLEOTIDE SEQUENCE [LARGE SCALE GENOMIC DNA]</scope>
</reference>
<dbReference type="InParanoid" id="A0A671E752"/>
<sequence length="110" mass="11951">VGSKARKPVMVPTCPVTPMLEQILKDVWGTLAGDLICTARAPENCPGLSGKLSPGRCGLWPWSMLAVPPFGFLHMCSESQTLNIFSFAPCAQLMQRCPDNPRAQVHVGRM</sequence>
<organism evidence="1 2">
    <name type="scientific">Rhinolophus ferrumequinum</name>
    <name type="common">Greater horseshoe bat</name>
    <dbReference type="NCBI Taxonomy" id="59479"/>
    <lineage>
        <taxon>Eukaryota</taxon>
        <taxon>Metazoa</taxon>
        <taxon>Chordata</taxon>
        <taxon>Craniata</taxon>
        <taxon>Vertebrata</taxon>
        <taxon>Euteleostomi</taxon>
        <taxon>Mammalia</taxon>
        <taxon>Eutheria</taxon>
        <taxon>Laurasiatheria</taxon>
        <taxon>Chiroptera</taxon>
        <taxon>Yinpterochiroptera</taxon>
        <taxon>Rhinolophoidea</taxon>
        <taxon>Rhinolophidae</taxon>
        <taxon>Rhinolophinae</taxon>
        <taxon>Rhinolophus</taxon>
    </lineage>
</organism>
<dbReference type="AlphaFoldDB" id="A0A671E752"/>
<reference evidence="1" key="4">
    <citation type="submission" date="2025-08" db="UniProtKB">
        <authorList>
            <consortium name="Ensembl"/>
        </authorList>
    </citation>
    <scope>IDENTIFICATION</scope>
</reference>
<protein>
    <submittedName>
        <fullName evidence="1">Uncharacterized protein</fullName>
    </submittedName>
</protein>
<reference evidence="1 2" key="1">
    <citation type="journal article" date="2015" name="Annu Rev Anim Biosci">
        <title>The Genome 10K Project: a way forward.</title>
        <authorList>
            <person name="Koepfli K.P."/>
            <person name="Paten B."/>
            <person name="O'Brien S.J."/>
            <person name="Koepfli K.P."/>
            <person name="Paten B."/>
            <person name="Antunes A."/>
            <person name="Belov K."/>
            <person name="Bustamante C."/>
            <person name="Castoe T.A."/>
            <person name="Clawson H."/>
            <person name="Crawford A.J."/>
            <person name="Diekhans M."/>
            <person name="Distel D."/>
            <person name="Durbin R."/>
            <person name="Earl D."/>
            <person name="Fujita M.K."/>
            <person name="Gamble T."/>
            <person name="Georges A."/>
            <person name="Gemmell N."/>
            <person name="Gilbert M.T."/>
            <person name="Graves J.M."/>
            <person name="Green R.E."/>
            <person name="Hickey G."/>
            <person name="Jarvis E.D."/>
            <person name="Johnson W."/>
            <person name="Komissarov A."/>
            <person name="Korf I."/>
            <person name="Kuhn R."/>
            <person name="Larkin D.M."/>
            <person name="Lewin H."/>
            <person name="Lopez J.V."/>
            <person name="Ma J."/>
            <person name="Marques-Bonet T."/>
            <person name="Miller W."/>
            <person name="Murphy R."/>
            <person name="Pevzner P."/>
            <person name="Shapiro B."/>
            <person name="Steiner C."/>
            <person name="Tamazian G."/>
            <person name="Venkatesh B."/>
            <person name="Wang J."/>
            <person name="Wayne R."/>
            <person name="Wiley E."/>
            <person name="Yang H."/>
            <person name="Zhang G."/>
            <person name="Haussler D."/>
            <person name="Ryder O."/>
            <person name="O'Brien S.J."/>
        </authorList>
    </citation>
    <scope>NUCLEOTIDE SEQUENCE</scope>
</reference>
<dbReference type="Proteomes" id="UP000472240">
    <property type="component" value="Chromosome 4"/>
</dbReference>
<reference evidence="1 2" key="2">
    <citation type="journal article" date="2018" name="Annu Rev Anim Biosci">
        <title>Bat Biology, Genomes, and the Bat1K Project: To Generate Chromosome-Level Genomes for All Living Bat Species.</title>
        <authorList>
            <person name="Teeling E.C."/>
            <person name="Vernes S.C."/>
            <person name="Davalos L.M."/>
            <person name="Ray D.A."/>
            <person name="Gilbert M.T.P."/>
            <person name="Myers E."/>
        </authorList>
    </citation>
    <scope>NUCLEOTIDE SEQUENCE</scope>
</reference>
<reference evidence="1" key="5">
    <citation type="submission" date="2025-09" db="UniProtKB">
        <authorList>
            <consortium name="Ensembl"/>
        </authorList>
    </citation>
    <scope>IDENTIFICATION</scope>
</reference>
<keyword evidence="2" id="KW-1185">Reference proteome</keyword>
<name>A0A671E752_RHIFE</name>
<accession>A0A671E752</accession>